<reference evidence="2 3" key="1">
    <citation type="journal article" date="2019" name="Int. J. Syst. Evol. Microbiol.">
        <title>The Global Catalogue of Microorganisms (GCM) 10K type strain sequencing project: providing services to taxonomists for standard genome sequencing and annotation.</title>
        <authorList>
            <consortium name="The Broad Institute Genomics Platform"/>
            <consortium name="The Broad Institute Genome Sequencing Center for Infectious Disease"/>
            <person name="Wu L."/>
            <person name="Ma J."/>
        </authorList>
    </citation>
    <scope>NUCLEOTIDE SEQUENCE [LARGE SCALE GENOMIC DNA]</scope>
    <source>
        <strain evidence="2 3">JCM 15933</strain>
    </source>
</reference>
<comment type="caution">
    <text evidence="2">The sequence shown here is derived from an EMBL/GenBank/DDBJ whole genome shotgun (WGS) entry which is preliminary data.</text>
</comment>
<protein>
    <submittedName>
        <fullName evidence="2">Uncharacterized protein</fullName>
    </submittedName>
</protein>
<accession>A0ABN2CIP7</accession>
<feature type="transmembrane region" description="Helical" evidence="1">
    <location>
        <begin position="429"/>
        <end position="449"/>
    </location>
</feature>
<proteinExistence type="predicted"/>
<dbReference type="RefSeq" id="WP_344511420.1">
    <property type="nucleotide sequence ID" value="NZ_BAAAQD010000028.1"/>
</dbReference>
<gene>
    <name evidence="2" type="ORF">GCM10009827_095280</name>
</gene>
<keyword evidence="3" id="KW-1185">Reference proteome</keyword>
<name>A0ABN2CIP7_9ACTN</name>
<feature type="transmembrane region" description="Helical" evidence="1">
    <location>
        <begin position="511"/>
        <end position="531"/>
    </location>
</feature>
<organism evidence="2 3">
    <name type="scientific">Dactylosporangium maewongense</name>
    <dbReference type="NCBI Taxonomy" id="634393"/>
    <lineage>
        <taxon>Bacteria</taxon>
        <taxon>Bacillati</taxon>
        <taxon>Actinomycetota</taxon>
        <taxon>Actinomycetes</taxon>
        <taxon>Micromonosporales</taxon>
        <taxon>Micromonosporaceae</taxon>
        <taxon>Dactylosporangium</taxon>
    </lineage>
</organism>
<keyword evidence="1" id="KW-0812">Transmembrane</keyword>
<dbReference type="EMBL" id="BAAAQD010000028">
    <property type="protein sequence ID" value="GAA1559228.1"/>
    <property type="molecule type" value="Genomic_DNA"/>
</dbReference>
<feature type="transmembrane region" description="Helical" evidence="1">
    <location>
        <begin position="401"/>
        <end position="423"/>
    </location>
</feature>
<dbReference type="Proteomes" id="UP001501470">
    <property type="component" value="Unassembled WGS sequence"/>
</dbReference>
<feature type="transmembrane region" description="Helical" evidence="1">
    <location>
        <begin position="470"/>
        <end position="491"/>
    </location>
</feature>
<keyword evidence="1" id="KW-0472">Membrane</keyword>
<evidence type="ECO:0000313" key="3">
    <source>
        <dbReference type="Proteomes" id="UP001501470"/>
    </source>
</evidence>
<evidence type="ECO:0000256" key="1">
    <source>
        <dbReference type="SAM" id="Phobius"/>
    </source>
</evidence>
<evidence type="ECO:0000313" key="2">
    <source>
        <dbReference type="EMBL" id="GAA1559228.1"/>
    </source>
</evidence>
<sequence length="790" mass="82515">MTTTTLTTQAPESRTLLVDLRTEYAALAACRTFNEYVRQRGAGLDGGVREVDLSRVVVVDRAVDLLAHSDALTVVRNAGAVRHVVCIAVGMADDASGVPVRLPTILRNEVTTVLWVGDEHGITWNPGEGPAPVVVLVPAGAGYNHLDDLLEALTAKELFDEVAARAAAMPSRVAVPGVRVVSNRVAGDVLVAAQRRAVEAIVTGGDRVIPAQPGGQDPVALGGELARRFGHPDPTQPTGEFGHARGDAERAARALGAALATAGRPWQPLLPQRGPGIPGLFRRSAETLHTYREALRRLLLTGDAGPDEQRRAKLRAEGVTLPPPPGGPATDQPAAVDQVLRTTLGGIGMGRPLRQLVTEIFETASALRPAGSAVRVPSVDQACPDQRLAELSSVPAMPGGFGSLLVPLLMVLAPLLALVPAAGSPLGRTVAAGLGGAVVALLVLGAALLRGRRNRIGLVRRAAVRDVAMVALVLVISAALPAVGAALLLSGGLGDDLGAGAGADPPVPAQVAWACAGAGVLLAVVATGLWWSRLVAAWRLRLPAGQPDRLVRALTDVYDEATVEWVLTDARTRASDAVRTLGSTLDSLGDELLAHGSALDAGPQGTPYTAATTVGAVNALVRHDLVTLTVDCVERGAADIRRGERDGVPDRVAQDARDLATGYDRYVRHDGIQHPPPRWPARGDRDQLVLTWWRGLDDFRRAALDDGPVQQLCADDQLQLIGKDPAGAVVVAFAPGSAKEAIADAVDGLDPGRRPRPAELVWTTAGTSAGMLHLVPLRARVEFEQLEATA</sequence>
<keyword evidence="1" id="KW-1133">Transmembrane helix</keyword>